<organism evidence="1 2">
    <name type="scientific">Stappia taiwanensis</name>
    <dbReference type="NCBI Taxonomy" id="992267"/>
    <lineage>
        <taxon>Bacteria</taxon>
        <taxon>Pseudomonadati</taxon>
        <taxon>Pseudomonadota</taxon>
        <taxon>Alphaproteobacteria</taxon>
        <taxon>Hyphomicrobiales</taxon>
        <taxon>Stappiaceae</taxon>
        <taxon>Stappia</taxon>
    </lineage>
</organism>
<accession>A0A838XK85</accession>
<dbReference type="RefSeq" id="WP_181758461.1">
    <property type="nucleotide sequence ID" value="NZ_BMCR01000001.1"/>
</dbReference>
<proteinExistence type="predicted"/>
<dbReference type="EMBL" id="JACEON010000001">
    <property type="protein sequence ID" value="MBA4610277.1"/>
    <property type="molecule type" value="Genomic_DNA"/>
</dbReference>
<evidence type="ECO:0000313" key="1">
    <source>
        <dbReference type="EMBL" id="MBA4610277.1"/>
    </source>
</evidence>
<gene>
    <name evidence="1" type="ORF">H1W37_01330</name>
</gene>
<keyword evidence="2" id="KW-1185">Reference proteome</keyword>
<dbReference type="AlphaFoldDB" id="A0A838XK85"/>
<name>A0A838XK85_9HYPH</name>
<dbReference type="Proteomes" id="UP000559404">
    <property type="component" value="Unassembled WGS sequence"/>
</dbReference>
<reference evidence="1 2" key="1">
    <citation type="submission" date="2020-07" db="EMBL/GenBank/DDBJ databases">
        <authorList>
            <person name="Li M."/>
        </authorList>
    </citation>
    <scope>NUCLEOTIDE SEQUENCE [LARGE SCALE GENOMIC DNA]</scope>
    <source>
        <strain evidence="1 2">DSM 23284</strain>
    </source>
</reference>
<reference evidence="1 2" key="2">
    <citation type="submission" date="2020-08" db="EMBL/GenBank/DDBJ databases">
        <title>Stappia taiwanensis sp. nov., isolated from a coastal thermal spring.</title>
        <authorList>
            <person name="Kampfer P."/>
        </authorList>
    </citation>
    <scope>NUCLEOTIDE SEQUENCE [LARGE SCALE GENOMIC DNA]</scope>
    <source>
        <strain evidence="1 2">DSM 23284</strain>
    </source>
</reference>
<protein>
    <submittedName>
        <fullName evidence="1">Uncharacterized protein</fullName>
    </submittedName>
</protein>
<comment type="caution">
    <text evidence="1">The sequence shown here is derived from an EMBL/GenBank/DDBJ whole genome shotgun (WGS) entry which is preliminary data.</text>
</comment>
<evidence type="ECO:0000313" key="2">
    <source>
        <dbReference type="Proteomes" id="UP000559404"/>
    </source>
</evidence>
<sequence>MTFAQRAPEQHFRSLAIATVAAAAILAGVVGTSWSQTSAPTAADPATGETVVSNMEAKTNRQTKPLPAACEGQSWGNWSSDCINALEGNRASRQIRFETHEDRSVSNRTSILTRVPIST</sequence>